<feature type="binding site" evidence="1">
    <location>
        <position position="107"/>
    </location>
    <ligand>
        <name>2-oxoglutarate</name>
        <dbReference type="ChEBI" id="CHEBI:16810"/>
    </ligand>
</feature>
<feature type="binding site" evidence="1">
    <location>
        <position position="177"/>
    </location>
    <ligand>
        <name>2-oxoglutarate</name>
        <dbReference type="ChEBI" id="CHEBI:16810"/>
    </ligand>
</feature>
<evidence type="ECO:0000256" key="1">
    <source>
        <dbReference type="PIRSR" id="PIRSR632852-1"/>
    </source>
</evidence>
<dbReference type="PANTHER" id="PTHR31573">
    <property type="entry name" value="ALPHA-KETOGLUTARATE-DEPENDENT DIOXYGENASE ALKB HOMOLOG 2"/>
    <property type="match status" value="1"/>
</dbReference>
<evidence type="ECO:0000259" key="2">
    <source>
        <dbReference type="PROSITE" id="PS51471"/>
    </source>
</evidence>
<dbReference type="GO" id="GO:0035516">
    <property type="term" value="F:broad specificity oxidative DNA demethylase activity"/>
    <property type="evidence" value="ECO:0007669"/>
    <property type="project" value="TreeGrafter"/>
</dbReference>
<gene>
    <name evidence="3" type="ORF">FHS30_001645</name>
</gene>
<evidence type="ECO:0000313" key="3">
    <source>
        <dbReference type="EMBL" id="MBB3168461.1"/>
    </source>
</evidence>
<dbReference type="GO" id="GO:0008198">
    <property type="term" value="F:ferrous iron binding"/>
    <property type="evidence" value="ECO:0007669"/>
    <property type="project" value="TreeGrafter"/>
</dbReference>
<evidence type="ECO:0000313" key="4">
    <source>
        <dbReference type="Proteomes" id="UP000559987"/>
    </source>
</evidence>
<dbReference type="InterPro" id="IPR032852">
    <property type="entry name" value="ALKBH2"/>
</dbReference>
<keyword evidence="4" id="KW-1185">Reference proteome</keyword>
<dbReference type="GO" id="GO:0006307">
    <property type="term" value="P:DNA alkylation repair"/>
    <property type="evidence" value="ECO:0007669"/>
    <property type="project" value="TreeGrafter"/>
</dbReference>
<feature type="binding site" evidence="1">
    <location>
        <position position="109"/>
    </location>
    <ligand>
        <name>2-oxoglutarate</name>
        <dbReference type="ChEBI" id="CHEBI:16810"/>
    </ligand>
</feature>
<dbReference type="Gene3D" id="2.60.120.590">
    <property type="entry name" value="Alpha-ketoglutarate-dependent dioxygenase AlkB-like"/>
    <property type="match status" value="1"/>
</dbReference>
<comment type="caution">
    <text evidence="3">The sequence shown here is derived from an EMBL/GenBank/DDBJ whole genome shotgun (WGS) entry which is preliminary data.</text>
</comment>
<dbReference type="InterPro" id="IPR027450">
    <property type="entry name" value="AlkB-like"/>
</dbReference>
<name>A0A839UP02_9GAMM</name>
<dbReference type="PROSITE" id="PS51471">
    <property type="entry name" value="FE2OG_OXY"/>
    <property type="match status" value="1"/>
</dbReference>
<protein>
    <submittedName>
        <fullName evidence="3">Alkylated DNA repair dioxygenase AlkB</fullName>
    </submittedName>
</protein>
<keyword evidence="3" id="KW-0560">Oxidoreductase</keyword>
<proteinExistence type="predicted"/>
<dbReference type="AlphaFoldDB" id="A0A839UP02"/>
<feature type="binding site" evidence="1">
    <location>
        <position position="188"/>
    </location>
    <ligand>
        <name>2-oxoglutarate</name>
        <dbReference type="ChEBI" id="CHEBI:16810"/>
    </ligand>
</feature>
<dbReference type="InterPro" id="IPR037151">
    <property type="entry name" value="AlkB-like_sf"/>
</dbReference>
<dbReference type="SUPFAM" id="SSF51197">
    <property type="entry name" value="Clavaminate synthase-like"/>
    <property type="match status" value="1"/>
</dbReference>
<accession>A0A839UP02</accession>
<feature type="binding site" evidence="1">
    <location>
        <begin position="70"/>
        <end position="72"/>
    </location>
    <ligand>
        <name>substrate</name>
    </ligand>
</feature>
<feature type="binding site" evidence="1">
    <location>
        <position position="122"/>
    </location>
    <ligand>
        <name>substrate</name>
    </ligand>
</feature>
<reference evidence="3 4" key="1">
    <citation type="submission" date="2020-08" db="EMBL/GenBank/DDBJ databases">
        <title>Genomic Encyclopedia of Type Strains, Phase III (KMG-III): the genomes of soil and plant-associated and newly described type strains.</title>
        <authorList>
            <person name="Whitman W."/>
        </authorList>
    </citation>
    <scope>NUCLEOTIDE SEQUENCE [LARGE SCALE GENOMIC DNA]</scope>
    <source>
        <strain evidence="3 4">CECT 8571</strain>
    </source>
</reference>
<dbReference type="InterPro" id="IPR005123">
    <property type="entry name" value="Oxoglu/Fe-dep_dioxygenase_dom"/>
</dbReference>
<keyword evidence="3" id="KW-0223">Dioxygenase</keyword>
<feature type="binding site" evidence="1">
    <location>
        <position position="194"/>
    </location>
    <ligand>
        <name>2-oxoglutarate</name>
        <dbReference type="ChEBI" id="CHEBI:16810"/>
    </ligand>
</feature>
<dbReference type="RefSeq" id="WP_183909940.1">
    <property type="nucleotide sequence ID" value="NZ_JACHXZ010000002.1"/>
</dbReference>
<dbReference type="PANTHER" id="PTHR31573:SF1">
    <property type="entry name" value="DNA OXIDATIVE DEMETHYLASE ALKBH2"/>
    <property type="match status" value="1"/>
</dbReference>
<organism evidence="3 4">
    <name type="scientific">Simiduia aestuariiviva</name>
    <dbReference type="NCBI Taxonomy" id="1510459"/>
    <lineage>
        <taxon>Bacteria</taxon>
        <taxon>Pseudomonadati</taxon>
        <taxon>Pseudomonadota</taxon>
        <taxon>Gammaproteobacteria</taxon>
        <taxon>Cellvibrionales</taxon>
        <taxon>Cellvibrionaceae</taxon>
        <taxon>Simiduia</taxon>
    </lineage>
</organism>
<dbReference type="GO" id="GO:0051747">
    <property type="term" value="F:cytosine C-5 DNA demethylase activity"/>
    <property type="evidence" value="ECO:0007669"/>
    <property type="project" value="TreeGrafter"/>
</dbReference>
<dbReference type="Proteomes" id="UP000559987">
    <property type="component" value="Unassembled WGS sequence"/>
</dbReference>
<feature type="binding site" evidence="1">
    <location>
        <position position="119"/>
    </location>
    <ligand>
        <name>2-oxoglutarate</name>
        <dbReference type="ChEBI" id="CHEBI:16810"/>
    </ligand>
</feature>
<dbReference type="EMBL" id="JACHXZ010000002">
    <property type="protein sequence ID" value="MBB3168461.1"/>
    <property type="molecule type" value="Genomic_DNA"/>
</dbReference>
<feature type="domain" description="Fe2OG dioxygenase" evidence="2">
    <location>
        <begin position="100"/>
        <end position="197"/>
    </location>
</feature>
<dbReference type="Pfam" id="PF13532">
    <property type="entry name" value="2OG-FeII_Oxy_2"/>
    <property type="match status" value="1"/>
</dbReference>
<feature type="binding site" evidence="1">
    <location>
        <position position="192"/>
    </location>
    <ligand>
        <name>2-oxoglutarate</name>
        <dbReference type="ChEBI" id="CHEBI:16810"/>
    </ligand>
</feature>
<sequence>MNLKYCPEVIELVGGALGYKPDYLAPEAALRLFEHCRSFLDWEQSLVMVYGKAHPIPRLNAWYGDDNISYQYSGTRFLAHAWTPELKSLCLSLNVQLDANFNSVLANFYRSGSDAMGWHSDDEPELGSAPVIACVSVGCERVLRFRHKQRAAPSFGMPLESGSLLVMGAGLQSHWQHSLPRRATAGPRISLTFRQVFKSVDHIA</sequence>